<evidence type="ECO:0000313" key="3">
    <source>
        <dbReference type="Proteomes" id="UP000228593"/>
    </source>
</evidence>
<reference evidence="2 3" key="1">
    <citation type="submission" date="2017-10" db="EMBL/GenBank/DDBJ databases">
        <title>Massilia psychrophilum sp. nov., a novel purple-pigmented bacterium isolated from Tianshan glacier, Xinjiang Municipality, China.</title>
        <authorList>
            <person name="Wang H."/>
        </authorList>
    </citation>
    <scope>NUCLEOTIDE SEQUENCE [LARGE SCALE GENOMIC DNA]</scope>
    <source>
        <strain evidence="2 3">JCM 30813</strain>
    </source>
</reference>
<dbReference type="Pfam" id="PF03992">
    <property type="entry name" value="ABM"/>
    <property type="match status" value="1"/>
</dbReference>
<dbReference type="EMBL" id="PDOB01000007">
    <property type="protein sequence ID" value="PIL40598.1"/>
    <property type="molecule type" value="Genomic_DNA"/>
</dbReference>
<sequence>MITELADIQIKPGTDAAFLAAVAQAAPLFQRARGCTAMRIEKRIEQPDNYLLVVAWNTLEDHEVHFRQSADFQEWRRLAGGFFARPPNVTHTEVALTGF</sequence>
<dbReference type="Proteomes" id="UP000228593">
    <property type="component" value="Unassembled WGS sequence"/>
</dbReference>
<proteinExistence type="predicted"/>
<name>A0A2G8T4K3_9BURK</name>
<dbReference type="SUPFAM" id="SSF54909">
    <property type="entry name" value="Dimeric alpha+beta barrel"/>
    <property type="match status" value="1"/>
</dbReference>
<organism evidence="2 3">
    <name type="scientific">Massilia psychrophila</name>
    <dbReference type="NCBI Taxonomy" id="1603353"/>
    <lineage>
        <taxon>Bacteria</taxon>
        <taxon>Pseudomonadati</taxon>
        <taxon>Pseudomonadota</taxon>
        <taxon>Betaproteobacteria</taxon>
        <taxon>Burkholderiales</taxon>
        <taxon>Oxalobacteraceae</taxon>
        <taxon>Telluria group</taxon>
        <taxon>Massilia</taxon>
    </lineage>
</organism>
<evidence type="ECO:0000259" key="1">
    <source>
        <dbReference type="PROSITE" id="PS51725"/>
    </source>
</evidence>
<keyword evidence="2" id="KW-0503">Monooxygenase</keyword>
<dbReference type="InterPro" id="IPR011008">
    <property type="entry name" value="Dimeric_a/b-barrel"/>
</dbReference>
<dbReference type="PROSITE" id="PS51725">
    <property type="entry name" value="ABM"/>
    <property type="match status" value="1"/>
</dbReference>
<dbReference type="Gene3D" id="3.30.70.100">
    <property type="match status" value="1"/>
</dbReference>
<dbReference type="GO" id="GO:0004497">
    <property type="term" value="F:monooxygenase activity"/>
    <property type="evidence" value="ECO:0007669"/>
    <property type="project" value="UniProtKB-KW"/>
</dbReference>
<feature type="domain" description="ABM" evidence="1">
    <location>
        <begin position="2"/>
        <end position="94"/>
    </location>
</feature>
<comment type="caution">
    <text evidence="2">The sequence shown here is derived from an EMBL/GenBank/DDBJ whole genome shotgun (WGS) entry which is preliminary data.</text>
</comment>
<dbReference type="AlphaFoldDB" id="A0A2G8T4K3"/>
<protein>
    <submittedName>
        <fullName evidence="2">Antibiotic biosynthesis monooxygenase</fullName>
    </submittedName>
</protein>
<evidence type="ECO:0000313" key="2">
    <source>
        <dbReference type="EMBL" id="PIL40598.1"/>
    </source>
</evidence>
<keyword evidence="2" id="KW-0560">Oxidoreductase</keyword>
<keyword evidence="3" id="KW-1185">Reference proteome</keyword>
<gene>
    <name evidence="2" type="ORF">CR103_06770</name>
</gene>
<dbReference type="OrthoDB" id="9798157at2"/>
<dbReference type="RefSeq" id="WP_099915245.1">
    <property type="nucleotide sequence ID" value="NZ_BMHS01000010.1"/>
</dbReference>
<accession>A0A2G8T4K3</accession>
<dbReference type="InterPro" id="IPR007138">
    <property type="entry name" value="ABM_dom"/>
</dbReference>